<name>A0A7R8ZV22_9CRUS</name>
<sequence length="131" mass="13740">MSNGVATSENGGSSGSKVTEEIPIPDIMVGSSRSPGRRTEAQLLLEDANPILKAFLASSTAISFPVTPACPFTHLRFIDPASMNTFRGRNGIVQGVGSSKTLTVASDVERFNLSLLRSAPVGVRPRSAPDP</sequence>
<protein>
    <submittedName>
        <fullName evidence="1">Uncharacterized protein</fullName>
    </submittedName>
</protein>
<dbReference type="EMBL" id="OB665053">
    <property type="protein sequence ID" value="CAD7232726.1"/>
    <property type="molecule type" value="Genomic_DNA"/>
</dbReference>
<proteinExistence type="predicted"/>
<organism evidence="1">
    <name type="scientific">Cyprideis torosa</name>
    <dbReference type="NCBI Taxonomy" id="163714"/>
    <lineage>
        <taxon>Eukaryota</taxon>
        <taxon>Metazoa</taxon>
        <taxon>Ecdysozoa</taxon>
        <taxon>Arthropoda</taxon>
        <taxon>Crustacea</taxon>
        <taxon>Oligostraca</taxon>
        <taxon>Ostracoda</taxon>
        <taxon>Podocopa</taxon>
        <taxon>Podocopida</taxon>
        <taxon>Cytherocopina</taxon>
        <taxon>Cytheroidea</taxon>
        <taxon>Cytherideidae</taxon>
        <taxon>Cyprideis</taxon>
    </lineage>
</organism>
<accession>A0A7R8ZV22</accession>
<gene>
    <name evidence="1" type="ORF">CTOB1V02_LOCUS10557</name>
</gene>
<reference evidence="1" key="1">
    <citation type="submission" date="2020-11" db="EMBL/GenBank/DDBJ databases">
        <authorList>
            <person name="Tran Van P."/>
        </authorList>
    </citation>
    <scope>NUCLEOTIDE SEQUENCE</scope>
</reference>
<dbReference type="AlphaFoldDB" id="A0A7R8ZV22"/>
<evidence type="ECO:0000313" key="1">
    <source>
        <dbReference type="EMBL" id="CAD7232726.1"/>
    </source>
</evidence>